<keyword evidence="3" id="KW-0547">Nucleotide-binding</keyword>
<evidence type="ECO:0000256" key="6">
    <source>
        <dbReference type="ARBA" id="ARBA00047939"/>
    </source>
</evidence>
<keyword evidence="1" id="KW-0808">Transferase</keyword>
<dbReference type="Proteomes" id="UP000243739">
    <property type="component" value="Unassembled WGS sequence"/>
</dbReference>
<dbReference type="Pfam" id="PF02661">
    <property type="entry name" value="Fic"/>
    <property type="match status" value="1"/>
</dbReference>
<accession>A0A1D2YX43</accession>
<feature type="domain" description="Fido" evidence="8">
    <location>
        <begin position="49"/>
        <end position="185"/>
    </location>
</feature>
<dbReference type="OrthoDB" id="9813719at2"/>
<evidence type="ECO:0000313" key="9">
    <source>
        <dbReference type="EMBL" id="OEG00193.1"/>
    </source>
</evidence>
<dbReference type="GO" id="GO:0005524">
    <property type="term" value="F:ATP binding"/>
    <property type="evidence" value="ECO:0007669"/>
    <property type="project" value="UniProtKB-KW"/>
</dbReference>
<dbReference type="InterPro" id="IPR003812">
    <property type="entry name" value="Fido"/>
</dbReference>
<dbReference type="AlphaFoldDB" id="A0A1D2YX43"/>
<dbReference type="PANTHER" id="PTHR39560">
    <property type="entry name" value="PROTEIN ADENYLYLTRANSFERASE FIC-RELATED"/>
    <property type="match status" value="1"/>
</dbReference>
<evidence type="ECO:0000256" key="5">
    <source>
        <dbReference type="ARBA" id="ARBA00034531"/>
    </source>
</evidence>
<organism evidence="9 10">
    <name type="scientific">Vulcanibacillus modesticaldus</name>
    <dbReference type="NCBI Taxonomy" id="337097"/>
    <lineage>
        <taxon>Bacteria</taxon>
        <taxon>Bacillati</taxon>
        <taxon>Bacillota</taxon>
        <taxon>Bacilli</taxon>
        <taxon>Bacillales</taxon>
        <taxon>Bacillaceae</taxon>
        <taxon>Vulcanibacillus</taxon>
    </lineage>
</organism>
<dbReference type="GO" id="GO:0070733">
    <property type="term" value="F:AMPylase activity"/>
    <property type="evidence" value="ECO:0007669"/>
    <property type="project" value="UniProtKB-EC"/>
</dbReference>
<dbReference type="STRING" id="337097.BHF71_05760"/>
<dbReference type="GO" id="GO:0051302">
    <property type="term" value="P:regulation of cell division"/>
    <property type="evidence" value="ECO:0007669"/>
    <property type="project" value="TreeGrafter"/>
</dbReference>
<comment type="caution">
    <text evidence="9">The sequence shown here is derived from an EMBL/GenBank/DDBJ whole genome shotgun (WGS) entry which is preliminary data.</text>
</comment>
<dbReference type="EC" id="2.7.7.108" evidence="5"/>
<comment type="catalytic activity">
    <reaction evidence="6">
        <text>L-threonyl-[protein] + ATP = 3-O-(5'-adenylyl)-L-threonyl-[protein] + diphosphate</text>
        <dbReference type="Rhea" id="RHEA:54292"/>
        <dbReference type="Rhea" id="RHEA-COMP:11060"/>
        <dbReference type="Rhea" id="RHEA-COMP:13847"/>
        <dbReference type="ChEBI" id="CHEBI:30013"/>
        <dbReference type="ChEBI" id="CHEBI:30616"/>
        <dbReference type="ChEBI" id="CHEBI:33019"/>
        <dbReference type="ChEBI" id="CHEBI:138113"/>
        <dbReference type="EC" id="2.7.7.108"/>
    </reaction>
</comment>
<gene>
    <name evidence="9" type="ORF">BHF71_05760</name>
</gene>
<keyword evidence="2" id="KW-0548">Nucleotidyltransferase</keyword>
<dbReference type="Gene3D" id="1.10.3290.10">
    <property type="entry name" value="Fido-like domain"/>
    <property type="match status" value="1"/>
</dbReference>
<evidence type="ECO:0000256" key="4">
    <source>
        <dbReference type="ARBA" id="ARBA00022840"/>
    </source>
</evidence>
<comment type="catalytic activity">
    <reaction evidence="7">
        <text>L-tyrosyl-[protein] + ATP = O-(5'-adenylyl)-L-tyrosyl-[protein] + diphosphate</text>
        <dbReference type="Rhea" id="RHEA:54288"/>
        <dbReference type="Rhea" id="RHEA-COMP:10136"/>
        <dbReference type="Rhea" id="RHEA-COMP:13846"/>
        <dbReference type="ChEBI" id="CHEBI:30616"/>
        <dbReference type="ChEBI" id="CHEBI:33019"/>
        <dbReference type="ChEBI" id="CHEBI:46858"/>
        <dbReference type="ChEBI" id="CHEBI:83624"/>
        <dbReference type="EC" id="2.7.7.108"/>
    </reaction>
</comment>
<evidence type="ECO:0000256" key="7">
    <source>
        <dbReference type="ARBA" id="ARBA00048696"/>
    </source>
</evidence>
<evidence type="ECO:0000256" key="2">
    <source>
        <dbReference type="ARBA" id="ARBA00022695"/>
    </source>
</evidence>
<keyword evidence="10" id="KW-1185">Reference proteome</keyword>
<evidence type="ECO:0000256" key="3">
    <source>
        <dbReference type="ARBA" id="ARBA00022741"/>
    </source>
</evidence>
<evidence type="ECO:0000256" key="1">
    <source>
        <dbReference type="ARBA" id="ARBA00022679"/>
    </source>
</evidence>
<proteinExistence type="predicted"/>
<dbReference type="SUPFAM" id="SSF140931">
    <property type="entry name" value="Fic-like"/>
    <property type="match status" value="1"/>
</dbReference>
<dbReference type="PANTHER" id="PTHR39560:SF1">
    <property type="entry name" value="PROTEIN ADENYLYLTRANSFERASE FIC-RELATED"/>
    <property type="match status" value="1"/>
</dbReference>
<keyword evidence="4" id="KW-0067">ATP-binding</keyword>
<reference evidence="9 10" key="1">
    <citation type="submission" date="2016-09" db="EMBL/GenBank/DDBJ databases">
        <title>Draft genome sequence for the type strain of Vulcanibacillus modesticaldus BR, a strictly anaerobic, moderately thermophilic, and nitrate-reducing bacterium from deep sea-hydrothermal vents of the Mid-Atlantic Ridge.</title>
        <authorList>
            <person name="Abin C.A."/>
            <person name="Hollibaugh J.T."/>
        </authorList>
    </citation>
    <scope>NUCLEOTIDE SEQUENCE [LARGE SCALE GENOMIC DNA]</scope>
    <source>
        <strain evidence="9 10">BR</strain>
    </source>
</reference>
<dbReference type="RefSeq" id="WP_069655919.1">
    <property type="nucleotide sequence ID" value="NZ_MIJF01000005.1"/>
</dbReference>
<dbReference type="EMBL" id="MIJF01000005">
    <property type="protein sequence ID" value="OEG00193.1"/>
    <property type="molecule type" value="Genomic_DNA"/>
</dbReference>
<name>A0A1D2YX43_9BACI</name>
<protein>
    <recommendedName>
        <fullName evidence="5">protein adenylyltransferase</fullName>
        <ecNumber evidence="5">2.7.7.108</ecNumber>
    </recommendedName>
</protein>
<evidence type="ECO:0000259" key="8">
    <source>
        <dbReference type="PROSITE" id="PS51459"/>
    </source>
</evidence>
<evidence type="ECO:0000313" key="10">
    <source>
        <dbReference type="Proteomes" id="UP000243739"/>
    </source>
</evidence>
<dbReference type="InterPro" id="IPR036597">
    <property type="entry name" value="Fido-like_dom_sf"/>
</dbReference>
<sequence length="189" mass="22334">MSSKYCYPKTNVLINKFNIKDQDKLQMLERKLTYLRLFELGIKPILGRFDLMHLQDIHYYIFQDIYSWAGTIRTVDLAKGNTLFAKALFITDESRRIFGELKKENYLKDYDINKFSERAAYYLAEINVLHPFREGNGRTQREFIRILSLNAGFNLDWSKIPAKDIFEAQVASVYDIKKLVEVIRNSITR</sequence>
<dbReference type="PROSITE" id="PS51459">
    <property type="entry name" value="FIDO"/>
    <property type="match status" value="1"/>
</dbReference>